<feature type="compositionally biased region" description="Basic and acidic residues" evidence="1">
    <location>
        <begin position="728"/>
        <end position="741"/>
    </location>
</feature>
<gene>
    <name evidence="2" type="ORF">AND_010480</name>
</gene>
<reference evidence="2" key="2">
    <citation type="submission" date="2010-05" db="EMBL/GenBank/DDBJ databases">
        <authorList>
            <person name="Almeida L.G."/>
            <person name="Nicolas M.F."/>
            <person name="Souza R.C."/>
            <person name="Vasconcelos A.T.R."/>
        </authorList>
    </citation>
    <scope>NUCLEOTIDE SEQUENCE</scope>
</reference>
<accession>W5J5B1</accession>
<organism evidence="2">
    <name type="scientific">Anopheles darlingi</name>
    <name type="common">Mosquito</name>
    <dbReference type="NCBI Taxonomy" id="43151"/>
    <lineage>
        <taxon>Eukaryota</taxon>
        <taxon>Metazoa</taxon>
        <taxon>Ecdysozoa</taxon>
        <taxon>Arthropoda</taxon>
        <taxon>Hexapoda</taxon>
        <taxon>Insecta</taxon>
        <taxon>Pterygota</taxon>
        <taxon>Neoptera</taxon>
        <taxon>Endopterygota</taxon>
        <taxon>Diptera</taxon>
        <taxon>Nematocera</taxon>
        <taxon>Culicoidea</taxon>
        <taxon>Culicidae</taxon>
        <taxon>Anophelinae</taxon>
        <taxon>Anopheles</taxon>
    </lineage>
</organism>
<dbReference type="GO" id="GO:0005829">
    <property type="term" value="C:cytosol"/>
    <property type="evidence" value="ECO:0007669"/>
    <property type="project" value="TreeGrafter"/>
</dbReference>
<evidence type="ECO:0000256" key="1">
    <source>
        <dbReference type="SAM" id="MobiDB-lite"/>
    </source>
</evidence>
<dbReference type="Proteomes" id="UP000000673">
    <property type="component" value="Unassembled WGS sequence"/>
</dbReference>
<keyword evidence="4" id="KW-1185">Reference proteome</keyword>
<evidence type="ECO:0000313" key="4">
    <source>
        <dbReference type="Proteomes" id="UP000000673"/>
    </source>
</evidence>
<feature type="compositionally biased region" description="Low complexity" evidence="1">
    <location>
        <begin position="618"/>
        <end position="638"/>
    </location>
</feature>
<feature type="compositionally biased region" description="Low complexity" evidence="1">
    <location>
        <begin position="513"/>
        <end position="549"/>
    </location>
</feature>
<dbReference type="InterPro" id="IPR051367">
    <property type="entry name" value="mRNA_TranslReg/HistoneTransl"/>
</dbReference>
<reference evidence="3" key="4">
    <citation type="submission" date="2015-06" db="UniProtKB">
        <authorList>
            <consortium name="EnsemblMetazoa"/>
        </authorList>
    </citation>
    <scope>IDENTIFICATION</scope>
</reference>
<dbReference type="PANTHER" id="PTHR23254:SF18">
    <property type="entry name" value="RE28271P"/>
    <property type="match status" value="1"/>
</dbReference>
<dbReference type="PANTHER" id="PTHR23254">
    <property type="entry name" value="EIF4G DOMAIN PROTEIN"/>
    <property type="match status" value="1"/>
</dbReference>
<name>W5J5B1_ANODA</name>
<dbReference type="STRING" id="43151.W5J5B1"/>
<protein>
    <submittedName>
        <fullName evidence="2 3">Uncharacterized protein</fullName>
    </submittedName>
</protein>
<reference evidence="2 4" key="1">
    <citation type="journal article" date="2010" name="BMC Genomics">
        <title>Combination of measures distinguishes pre-miRNAs from other stem-loops in the genome of the newly sequenced Anopheles darlingi.</title>
        <authorList>
            <person name="Mendes N.D."/>
            <person name="Freitas A.T."/>
            <person name="Vasconcelos A.T."/>
            <person name="Sagot M.F."/>
        </authorList>
    </citation>
    <scope>NUCLEOTIDE SEQUENCE</scope>
</reference>
<feature type="region of interest" description="Disordered" evidence="1">
    <location>
        <begin position="372"/>
        <end position="832"/>
    </location>
</feature>
<dbReference type="HOGENOM" id="CLU_325232_0_0_1"/>
<feature type="compositionally biased region" description="Polar residues" evidence="1">
    <location>
        <begin position="470"/>
        <end position="483"/>
    </location>
</feature>
<feature type="compositionally biased region" description="Low complexity" evidence="1">
    <location>
        <begin position="418"/>
        <end position="436"/>
    </location>
</feature>
<feature type="compositionally biased region" description="Low complexity" evidence="1">
    <location>
        <begin position="580"/>
        <end position="593"/>
    </location>
</feature>
<dbReference type="EMBL" id="ADMH02002185">
    <property type="protein sequence ID" value="ETN57934.1"/>
    <property type="molecule type" value="Genomic_DNA"/>
</dbReference>
<sequence>MERIERIRAAGNNNNGPVGRYHQPTPPPPSITGDVVNELRHLIDQSDCYTVETIELGYRLTVIANLLHGYVMNDEARLSDLFAQLNETALSDDQFAPKMAFVFASQQLGALSPLDQSIRNAMITKLQDNYGAKDRLKQAGRHRFYNSITLLGEYYHRKRDAHGKRFHILGEKLLALLTSELEQEIKQCGKQQQQQGQLQSVYPTIDPAFAKVILSQITLNGEVAREELRQEITELMLMVRKCLLTVSNLCEWTKAFLLMALDFYHANLPQDVFDRLYTKYLVEDPKPEPEPALAPVAVMIERPVPAHVAMDAPYYEPLSPEPAVGHLDDESVQGLHAHPEYLATNHNLSSLPPSPQPPPSPAQIVAAVPLEAPPKERNAVSNKENKRRPPSRHEQARARHSSNQRKKLEEPESGIVHTVTSPPTTPTSKKSTTVPPRTVTLGERSPPDGKKAMVSPPRAAEKLANLPKLTVTTTNTVAQSRKPSTAAAPLSPRGVLVVSSGRQQPVVQPPKSPSSRAARNSSAASATSNTKASQQSDHYINNSSSSNSGRRGGGGNDRRIPSKYIIPRFAAQQRKEQEARAANANAHAASAAALGAPLRNGSSAPSTKGGSGGSVLKQQQQQQQHQQHQQHQQQQQQHVKNTGTGPKANGQTGHHRPPRSPSKTKPADWYSHDDRRGPGSRSSRKQDLPKKTTTNGDGNGGHLGGKSANHPQNPVVLDWAAEDDYYEPEARAVQEPRDSGADRTAYGQRKEQTIDWATEEDAKPVTNVAPAPTKPKVWDWAADDDDYYEPVTVNGGPGDNNVANNKSATPTKLKPSPQPIREPKKWDWAADEDDEDEYVPYYASAGNSNTVNLPERDIGALSTAYNERLSLEDDRRTSQKPNPNAHA</sequence>
<dbReference type="VEuPathDB" id="VectorBase:ADAR2_011255"/>
<dbReference type="EnsemblMetazoa" id="ADAC010480-RA">
    <property type="protein sequence ID" value="ADAC010480-PA"/>
    <property type="gene ID" value="ADAC010480"/>
</dbReference>
<evidence type="ECO:0000313" key="3">
    <source>
        <dbReference type="EnsemblMetazoa" id="ADAC010480-PA"/>
    </source>
</evidence>
<dbReference type="VEuPathDB" id="VectorBase:ADAC010480"/>
<feature type="compositionally biased region" description="Polar residues" evidence="1">
    <location>
        <begin position="801"/>
        <end position="810"/>
    </location>
</feature>
<dbReference type="Gene3D" id="1.25.40.180">
    <property type="match status" value="1"/>
</dbReference>
<reference evidence="2" key="3">
    <citation type="journal article" date="2013" name="Nucleic Acids Res.">
        <title>The genome of Anopheles darlingi, the main neotropical malaria vector.</title>
        <authorList>
            <person name="Marinotti O."/>
            <person name="Cerqueira G.C."/>
            <person name="de Almeida L.G."/>
            <person name="Ferro M.I."/>
            <person name="Loreto E.L."/>
            <person name="Zaha A."/>
            <person name="Teixeira S.M."/>
            <person name="Wespiser A.R."/>
            <person name="Almeida E Silva A."/>
            <person name="Schlindwein A.D."/>
            <person name="Pacheco A.C."/>
            <person name="Silva A.L."/>
            <person name="Graveley B.R."/>
            <person name="Walenz B.P."/>
            <person name="Lima Bde A."/>
            <person name="Ribeiro C.A."/>
            <person name="Nunes-Silva C.G."/>
            <person name="de Carvalho C.R."/>
            <person name="Soares C.M."/>
            <person name="de Menezes C.B."/>
            <person name="Matiolli C."/>
            <person name="Caffrey D."/>
            <person name="Araujo D.A."/>
            <person name="de Oliveira D.M."/>
            <person name="Golenbock D."/>
            <person name="Grisard E.C."/>
            <person name="Fantinatti-Garboggini F."/>
            <person name="de Carvalho F.M."/>
            <person name="Barcellos F.G."/>
            <person name="Prosdocimi F."/>
            <person name="May G."/>
            <person name="Azevedo Junior G.M."/>
            <person name="Guimaraes G.M."/>
            <person name="Goldman G.H."/>
            <person name="Padilha I.Q."/>
            <person name="Batista Jda S."/>
            <person name="Ferro J.A."/>
            <person name="Ribeiro J.M."/>
            <person name="Fietto J.L."/>
            <person name="Dabbas K.M."/>
            <person name="Cerdeira L."/>
            <person name="Agnez-Lima L.F."/>
            <person name="Brocchi M."/>
            <person name="de Carvalho M.O."/>
            <person name="Teixeira Mde M."/>
            <person name="Diniz Maia Mde M."/>
            <person name="Goldman M.H."/>
            <person name="Cruz Schneider M.P."/>
            <person name="Felipe M.S."/>
            <person name="Hungria M."/>
            <person name="Nicolas M.F."/>
            <person name="Pereira M."/>
            <person name="Montes M.A."/>
            <person name="Cantao M.E."/>
            <person name="Vincentz M."/>
            <person name="Rafael M.S."/>
            <person name="Silverman N."/>
            <person name="Stoco P.H."/>
            <person name="Souza R.C."/>
            <person name="Vicentini R."/>
            <person name="Gazzinelli R.T."/>
            <person name="Neves Rde O."/>
            <person name="Silva R."/>
            <person name="Astolfi-Filho S."/>
            <person name="Maciel T.E."/>
            <person name="Urmenyi T.P."/>
            <person name="Tadei W.P."/>
            <person name="Camargo E.P."/>
            <person name="de Vasconcelos A.T."/>
        </authorList>
    </citation>
    <scope>NUCLEOTIDE SEQUENCE</scope>
</reference>
<feature type="compositionally biased region" description="Polar residues" evidence="1">
    <location>
        <begin position="639"/>
        <end position="652"/>
    </location>
</feature>
<dbReference type="GO" id="GO:0008494">
    <property type="term" value="F:translation activator activity"/>
    <property type="evidence" value="ECO:0007669"/>
    <property type="project" value="TreeGrafter"/>
</dbReference>
<dbReference type="AlphaFoldDB" id="W5J5B1"/>
<dbReference type="eggNOG" id="KOG3942">
    <property type="taxonomic scope" value="Eukaryota"/>
</dbReference>
<evidence type="ECO:0000313" key="2">
    <source>
        <dbReference type="EMBL" id="ETN57934.1"/>
    </source>
</evidence>
<proteinExistence type="predicted"/>
<dbReference type="GO" id="GO:0006446">
    <property type="term" value="P:regulation of translational initiation"/>
    <property type="evidence" value="ECO:0007669"/>
    <property type="project" value="TreeGrafter"/>
</dbReference>